<dbReference type="InterPro" id="IPR036249">
    <property type="entry name" value="Thioredoxin-like_sf"/>
</dbReference>
<dbReference type="AlphaFoldDB" id="A0A4R6U228"/>
<feature type="domain" description="Thioredoxin" evidence="1">
    <location>
        <begin position="11"/>
        <end position="99"/>
    </location>
</feature>
<keyword evidence="3" id="KW-1185">Reference proteome</keyword>
<organism evidence="2 3">
    <name type="scientific">Aureibacillus halotolerans</name>
    <dbReference type="NCBI Taxonomy" id="1508390"/>
    <lineage>
        <taxon>Bacteria</taxon>
        <taxon>Bacillati</taxon>
        <taxon>Bacillota</taxon>
        <taxon>Bacilli</taxon>
        <taxon>Bacillales</taxon>
        <taxon>Bacillaceae</taxon>
        <taxon>Aureibacillus</taxon>
    </lineage>
</organism>
<dbReference type="SUPFAM" id="SSF52833">
    <property type="entry name" value="Thioredoxin-like"/>
    <property type="match status" value="1"/>
</dbReference>
<name>A0A4R6U228_9BACI</name>
<sequence>MKEWDMNKLENVLAKSDNQASYIFVSTTMCGTCQLAEKILTIVMEVRPELMIGKINVNYHAQKAKEWKIESVPCLVKIENHQAVDKLYAFESVPKVVEFVQTP</sequence>
<dbReference type="Proteomes" id="UP000295632">
    <property type="component" value="Unassembled WGS sequence"/>
</dbReference>
<dbReference type="Pfam" id="PF00085">
    <property type="entry name" value="Thioredoxin"/>
    <property type="match status" value="1"/>
</dbReference>
<comment type="caution">
    <text evidence="2">The sequence shown here is derived from an EMBL/GenBank/DDBJ whole genome shotgun (WGS) entry which is preliminary data.</text>
</comment>
<reference evidence="2 3" key="1">
    <citation type="submission" date="2019-03" db="EMBL/GenBank/DDBJ databases">
        <title>Genomic Encyclopedia of Type Strains, Phase IV (KMG-IV): sequencing the most valuable type-strain genomes for metagenomic binning, comparative biology and taxonomic classification.</title>
        <authorList>
            <person name="Goeker M."/>
        </authorList>
    </citation>
    <scope>NUCLEOTIDE SEQUENCE [LARGE SCALE GENOMIC DNA]</scope>
    <source>
        <strain evidence="2 3">DSM 28697</strain>
    </source>
</reference>
<evidence type="ECO:0000259" key="1">
    <source>
        <dbReference type="Pfam" id="PF00085"/>
    </source>
</evidence>
<gene>
    <name evidence="2" type="ORF">EV213_106187</name>
</gene>
<proteinExistence type="predicted"/>
<dbReference type="OrthoDB" id="5784238at2"/>
<dbReference type="EMBL" id="SNYJ01000006">
    <property type="protein sequence ID" value="TDQ40468.1"/>
    <property type="molecule type" value="Genomic_DNA"/>
</dbReference>
<protein>
    <submittedName>
        <fullName evidence="2">Thioredoxin</fullName>
    </submittedName>
</protein>
<dbReference type="RefSeq" id="WP_133580276.1">
    <property type="nucleotide sequence ID" value="NZ_SNYJ01000006.1"/>
</dbReference>
<evidence type="ECO:0000313" key="3">
    <source>
        <dbReference type="Proteomes" id="UP000295632"/>
    </source>
</evidence>
<dbReference type="InterPro" id="IPR013766">
    <property type="entry name" value="Thioredoxin_domain"/>
</dbReference>
<dbReference type="Gene3D" id="3.40.30.10">
    <property type="entry name" value="Glutaredoxin"/>
    <property type="match status" value="1"/>
</dbReference>
<dbReference type="CDD" id="cd02947">
    <property type="entry name" value="TRX_family"/>
    <property type="match status" value="1"/>
</dbReference>
<evidence type="ECO:0000313" key="2">
    <source>
        <dbReference type="EMBL" id="TDQ40468.1"/>
    </source>
</evidence>
<accession>A0A4R6U228</accession>